<dbReference type="OrthoDB" id="5735008at2"/>
<dbReference type="EMBL" id="RKHR01000004">
    <property type="protein sequence ID" value="ROS01176.1"/>
    <property type="molecule type" value="Genomic_DNA"/>
</dbReference>
<proteinExistence type="predicted"/>
<reference evidence="1 2" key="1">
    <citation type="submission" date="2018-11" db="EMBL/GenBank/DDBJ databases">
        <title>Genomic Encyclopedia of Type Strains, Phase IV (KMG-IV): sequencing the most valuable type-strain genomes for metagenomic binning, comparative biology and taxonomic classification.</title>
        <authorList>
            <person name="Goeker M."/>
        </authorList>
    </citation>
    <scope>NUCLEOTIDE SEQUENCE [LARGE SCALE GENOMIC DNA]</scope>
    <source>
        <strain evidence="1 2">DSM 100316</strain>
    </source>
</reference>
<sequence>MSTGNWDPEINAQRKALSIEPAFLTLFIKISADDQLDVIADQLTKTQLETFPALIELSIEDWQDAVKNLSNDDIWQLIRFWTVAEKSLVGWECGDKSPVIALNKLLKKRKKALSKEQLTWIKSTSNNHFLPNGPLLM</sequence>
<comment type="caution">
    <text evidence="1">The sequence shown here is derived from an EMBL/GenBank/DDBJ whole genome shotgun (WGS) entry which is preliminary data.</text>
</comment>
<keyword evidence="2" id="KW-1185">Reference proteome</keyword>
<organism evidence="1 2">
    <name type="scientific">Sinobacterium caligoides</name>
    <dbReference type="NCBI Taxonomy" id="933926"/>
    <lineage>
        <taxon>Bacteria</taxon>
        <taxon>Pseudomonadati</taxon>
        <taxon>Pseudomonadota</taxon>
        <taxon>Gammaproteobacteria</taxon>
        <taxon>Cellvibrionales</taxon>
        <taxon>Spongiibacteraceae</taxon>
        <taxon>Sinobacterium</taxon>
    </lineage>
</organism>
<gene>
    <name evidence="1" type="ORF">EDC56_1604</name>
</gene>
<dbReference type="Proteomes" id="UP000275394">
    <property type="component" value="Unassembled WGS sequence"/>
</dbReference>
<evidence type="ECO:0000313" key="1">
    <source>
        <dbReference type="EMBL" id="ROS01176.1"/>
    </source>
</evidence>
<accession>A0A3N2DMY6</accession>
<dbReference type="AlphaFoldDB" id="A0A3N2DMY6"/>
<evidence type="ECO:0000313" key="2">
    <source>
        <dbReference type="Proteomes" id="UP000275394"/>
    </source>
</evidence>
<dbReference type="RefSeq" id="WP_123711998.1">
    <property type="nucleotide sequence ID" value="NZ_RKHR01000004.1"/>
</dbReference>
<name>A0A3N2DMY6_9GAMM</name>
<protein>
    <submittedName>
        <fullName evidence="1">Uncharacterized protein</fullName>
    </submittedName>
</protein>